<name>A0A9D2S0G0_9FIRM</name>
<dbReference type="EMBL" id="DWYA01000042">
    <property type="protein sequence ID" value="HJB39588.1"/>
    <property type="molecule type" value="Genomic_DNA"/>
</dbReference>
<dbReference type="InterPro" id="IPR011044">
    <property type="entry name" value="Quino_amine_DH_bsu"/>
</dbReference>
<reference evidence="2" key="2">
    <citation type="submission" date="2021-04" db="EMBL/GenBank/DDBJ databases">
        <authorList>
            <person name="Gilroy R."/>
        </authorList>
    </citation>
    <scope>NUCLEOTIDE SEQUENCE</scope>
    <source>
        <strain evidence="2">ChiBcec8-14828</strain>
    </source>
</reference>
<keyword evidence="1" id="KW-0732">Signal</keyword>
<comment type="caution">
    <text evidence="2">The sequence shown here is derived from an EMBL/GenBank/DDBJ whole genome shotgun (WGS) entry which is preliminary data.</text>
</comment>
<evidence type="ECO:0000256" key="1">
    <source>
        <dbReference type="SAM" id="SignalP"/>
    </source>
</evidence>
<evidence type="ECO:0000313" key="2">
    <source>
        <dbReference type="EMBL" id="HJB39588.1"/>
    </source>
</evidence>
<reference evidence="2" key="1">
    <citation type="journal article" date="2021" name="PeerJ">
        <title>Extensive microbial diversity within the chicken gut microbiome revealed by metagenomics and culture.</title>
        <authorList>
            <person name="Gilroy R."/>
            <person name="Ravi A."/>
            <person name="Getino M."/>
            <person name="Pursley I."/>
            <person name="Horton D.L."/>
            <person name="Alikhan N.F."/>
            <person name="Baker D."/>
            <person name="Gharbi K."/>
            <person name="Hall N."/>
            <person name="Watson M."/>
            <person name="Adriaenssens E.M."/>
            <person name="Foster-Nyarko E."/>
            <person name="Jarju S."/>
            <person name="Secka A."/>
            <person name="Antonio M."/>
            <person name="Oren A."/>
            <person name="Chaudhuri R.R."/>
            <person name="La Ragione R."/>
            <person name="Hildebrand F."/>
            <person name="Pallen M.J."/>
        </authorList>
    </citation>
    <scope>NUCLEOTIDE SEQUENCE</scope>
    <source>
        <strain evidence="2">ChiBcec8-14828</strain>
    </source>
</reference>
<evidence type="ECO:0000313" key="3">
    <source>
        <dbReference type="Proteomes" id="UP000824209"/>
    </source>
</evidence>
<sequence>MKRCSKCILAASIILTAVLASCSSAPSDAQTSYPASQQDAGAAAAQNNTAGSLTFVTDDEEFSGRSIGNSQGYYYVDRGGGIAANLHYIDYASKQDIFLSSRPEGNHFSPDDESYVASAAGSGVVFPLEDTLYLVRSGAPDYSNEYGRDALAAVFTMNLNGSKRQELYLGSASETLLSTIAADGENLYLVSSDTQMEHEVPVQRRYLVQINRKTGEKETLTELTESAWMIGASGKYLVFHSIRAEADSEAQAPTMTHEILAYDFDAKSLSVVESWPQEQMLTVKVYNDTLVIADAVSKTLTVQELASGTVKNTFSLASHMPSQDTKLWFEECRDGKFLFWNDEQQALSAIDLETGEWKTVTLTYQDPEKEEARPVEIYAETDTDFLVCYDKQTVTKQFVDLAGVLDQRESEQPCFALIAKQDYWNSVPNFQKIAWTD</sequence>
<protein>
    <recommendedName>
        <fullName evidence="4">Lipoprotein</fullName>
    </recommendedName>
</protein>
<feature type="signal peptide" evidence="1">
    <location>
        <begin position="1"/>
        <end position="29"/>
    </location>
</feature>
<evidence type="ECO:0008006" key="4">
    <source>
        <dbReference type="Google" id="ProtNLM"/>
    </source>
</evidence>
<gene>
    <name evidence="2" type="ORF">H9943_04245</name>
</gene>
<feature type="chain" id="PRO_5038994201" description="Lipoprotein" evidence="1">
    <location>
        <begin position="30"/>
        <end position="437"/>
    </location>
</feature>
<proteinExistence type="predicted"/>
<dbReference type="AlphaFoldDB" id="A0A9D2S0G0"/>
<dbReference type="Proteomes" id="UP000824209">
    <property type="component" value="Unassembled WGS sequence"/>
</dbReference>
<accession>A0A9D2S0G0</accession>
<organism evidence="2 3">
    <name type="scientific">Candidatus Ruthenibacterium avium</name>
    <dbReference type="NCBI Taxonomy" id="2838751"/>
    <lineage>
        <taxon>Bacteria</taxon>
        <taxon>Bacillati</taxon>
        <taxon>Bacillota</taxon>
        <taxon>Clostridia</taxon>
        <taxon>Eubacteriales</taxon>
        <taxon>Oscillospiraceae</taxon>
        <taxon>Ruthenibacterium</taxon>
    </lineage>
</organism>
<dbReference type="PROSITE" id="PS51257">
    <property type="entry name" value="PROKAR_LIPOPROTEIN"/>
    <property type="match status" value="1"/>
</dbReference>
<dbReference type="SUPFAM" id="SSF50969">
    <property type="entry name" value="YVTN repeat-like/Quinoprotein amine dehydrogenase"/>
    <property type="match status" value="1"/>
</dbReference>